<reference evidence="1 2" key="1">
    <citation type="journal article" date="2006" name="Proc. Natl. Acad. Sci. U.S.A.">
        <title>Comparative genomics of the lactic acid bacteria.</title>
        <authorList>
            <person name="Makarova K."/>
            <person name="Slesarev A."/>
            <person name="Wolf Y."/>
            <person name="Sorokin A."/>
            <person name="Mirkin B."/>
            <person name="Koonin E."/>
            <person name="Pavlov A."/>
            <person name="Pavlova N."/>
            <person name="Karamychev V."/>
            <person name="Polouchine N."/>
            <person name="Shakhova V."/>
            <person name="Grigoriev I."/>
            <person name="Lou Y."/>
            <person name="Rohksar D."/>
            <person name="Lucas S."/>
            <person name="Huang K."/>
            <person name="Goodstein D.M."/>
            <person name="Hawkins T."/>
            <person name="Plengvidhya V."/>
            <person name="Welker D."/>
            <person name="Hughes J."/>
            <person name="Goh Y."/>
            <person name="Benson A."/>
            <person name="Baldwin K."/>
            <person name="Lee J.H."/>
            <person name="Diaz-Muniz I."/>
            <person name="Dosti B."/>
            <person name="Smeianov V."/>
            <person name="Wechter W."/>
            <person name="Barabote R."/>
            <person name="Lorca G."/>
            <person name="Altermann E."/>
            <person name="Barrangou R."/>
            <person name="Ganesan B."/>
            <person name="Xie Y."/>
            <person name="Rawsthorne H."/>
            <person name="Tamir D."/>
            <person name="Parker C."/>
            <person name="Breidt F."/>
            <person name="Broadbent J."/>
            <person name="Hutkins R."/>
            <person name="O'Sullivan D."/>
            <person name="Steele J."/>
            <person name="Unlu G."/>
            <person name="Saier M."/>
            <person name="Klaenhammer T."/>
            <person name="Richardson P."/>
            <person name="Kozyavkin S."/>
            <person name="Weimer B."/>
            <person name="Mills D."/>
        </authorList>
    </citation>
    <scope>NUCLEOTIDE SEQUENCE [LARGE SCALE GENOMIC DNA]</scope>
    <source>
        <strain evidence="2">ATCC 33323 / DSM 20243 / BCRC 14619 / CIP 102991 / JCM 1131 / KCTC 3163 / NCIMB 11718 / NCTC 13722 / AM63</strain>
    </source>
</reference>
<evidence type="ECO:0000313" key="2">
    <source>
        <dbReference type="Proteomes" id="UP000000664"/>
    </source>
</evidence>
<name>A0A831E084_LACGA</name>
<dbReference type="EMBL" id="CP000413">
    <property type="protein sequence ID" value="ABJ59655.1"/>
    <property type="molecule type" value="Genomic_DNA"/>
</dbReference>
<organism evidence="1 2">
    <name type="scientific">Lactobacillus gasseri (strain ATCC 33323 / DSM 20243 / BCRC 14619 / CIP 102991 / JCM 1131 / KCTC 3163 / NCIMB 11718 / NCTC 13722 / AM63)</name>
    <dbReference type="NCBI Taxonomy" id="324831"/>
    <lineage>
        <taxon>Bacteria</taxon>
        <taxon>Bacillati</taxon>
        <taxon>Bacillota</taxon>
        <taxon>Bacilli</taxon>
        <taxon>Lactobacillales</taxon>
        <taxon>Lactobacillaceae</taxon>
        <taxon>Lactobacillus</taxon>
    </lineage>
</organism>
<dbReference type="Proteomes" id="UP000000664">
    <property type="component" value="Chromosome"/>
</dbReference>
<proteinExistence type="predicted"/>
<protein>
    <submittedName>
        <fullName evidence="1">Uncharacterized protein</fullName>
    </submittedName>
</protein>
<dbReference type="AlphaFoldDB" id="A0A831E084"/>
<sequence length="175" mass="20662">MDILVMKDNYTIDHDMYLMNHKNGDVLKVTVDNKDKSLKNLQLYRQDGLGNYYYDKNSQLKHQDNLATKKDIVKASKEIGAHNTHHIDKWHHKVTPVYNAEHKITDFEPKLALEHHAKIKNAKRYLRHLNHHHADFLFLANKGLLRQPLNYLKDAIYTDRNKEMVIAHKVHKIAK</sequence>
<evidence type="ECO:0000313" key="1">
    <source>
        <dbReference type="EMBL" id="ABJ59655.1"/>
    </source>
</evidence>
<dbReference type="KEGG" id="lga:LGAS_0246"/>
<gene>
    <name evidence="1" type="ordered locus">LGAS_0246</name>
</gene>
<accession>A0A831E084</accession>